<protein>
    <submittedName>
        <fullName evidence="1">Uncharacterized protein</fullName>
    </submittedName>
</protein>
<dbReference type="EMBL" id="JALJOS010000001">
    <property type="protein sequence ID" value="KAK9844587.1"/>
    <property type="molecule type" value="Genomic_DNA"/>
</dbReference>
<comment type="caution">
    <text evidence="1">The sequence shown here is derived from an EMBL/GenBank/DDBJ whole genome shotgun (WGS) entry which is preliminary data.</text>
</comment>
<evidence type="ECO:0000313" key="1">
    <source>
        <dbReference type="EMBL" id="KAK9844587.1"/>
    </source>
</evidence>
<gene>
    <name evidence="1" type="ORF">WJX74_004355</name>
</gene>
<dbReference type="Proteomes" id="UP001438707">
    <property type="component" value="Unassembled WGS sequence"/>
</dbReference>
<name>A0AAW1SF04_9CHLO</name>
<organism evidence="1 2">
    <name type="scientific">Apatococcus lobatus</name>
    <dbReference type="NCBI Taxonomy" id="904363"/>
    <lineage>
        <taxon>Eukaryota</taxon>
        <taxon>Viridiplantae</taxon>
        <taxon>Chlorophyta</taxon>
        <taxon>core chlorophytes</taxon>
        <taxon>Trebouxiophyceae</taxon>
        <taxon>Chlorellales</taxon>
        <taxon>Chlorellaceae</taxon>
        <taxon>Apatococcus</taxon>
    </lineage>
</organism>
<accession>A0AAW1SF04</accession>
<sequence length="194" mass="19684">MPISTTANTNTVLVLGVAPTLGATSGFVHYTFPAQPPPTSGILQSDSDGTLRWVSSVGLPLGSVRNFTGALTGATAGRTSPATLSRKTSSGGTVLVPQPPADPSGCYVDGVLRAYGSTFTDATAVKLICALLYSGGQWSAMPTSYIGDLQPEITDVRVVVDTLPGGLASVYVTVTGDSGLTVDVDLCVFAAPSD</sequence>
<reference evidence="1 2" key="1">
    <citation type="journal article" date="2024" name="Nat. Commun.">
        <title>Phylogenomics reveals the evolutionary origins of lichenization in chlorophyte algae.</title>
        <authorList>
            <person name="Puginier C."/>
            <person name="Libourel C."/>
            <person name="Otte J."/>
            <person name="Skaloud P."/>
            <person name="Haon M."/>
            <person name="Grisel S."/>
            <person name="Petersen M."/>
            <person name="Berrin J.G."/>
            <person name="Delaux P.M."/>
            <person name="Dal Grande F."/>
            <person name="Keller J."/>
        </authorList>
    </citation>
    <scope>NUCLEOTIDE SEQUENCE [LARGE SCALE GENOMIC DNA]</scope>
    <source>
        <strain evidence="1 2">SAG 2145</strain>
    </source>
</reference>
<dbReference type="AlphaFoldDB" id="A0AAW1SF04"/>
<proteinExistence type="predicted"/>
<keyword evidence="2" id="KW-1185">Reference proteome</keyword>
<evidence type="ECO:0000313" key="2">
    <source>
        <dbReference type="Proteomes" id="UP001438707"/>
    </source>
</evidence>